<dbReference type="AlphaFoldDB" id="A0A364NDG0"/>
<dbReference type="PANTHER" id="PTHR32332">
    <property type="entry name" value="2-NITROPROPANE DIOXYGENASE"/>
    <property type="match status" value="1"/>
</dbReference>
<evidence type="ECO:0000256" key="4">
    <source>
        <dbReference type="SAM" id="MobiDB-lite"/>
    </source>
</evidence>
<gene>
    <name evidence="5" type="ORF">DDE83_001558</name>
</gene>
<keyword evidence="6" id="KW-1185">Reference proteome</keyword>
<dbReference type="CDD" id="cd04730">
    <property type="entry name" value="NPD_like"/>
    <property type="match status" value="1"/>
</dbReference>
<dbReference type="EC" id="1.13.12.16" evidence="5"/>
<dbReference type="GO" id="GO:0051213">
    <property type="term" value="F:dioxygenase activity"/>
    <property type="evidence" value="ECO:0007669"/>
    <property type="project" value="UniProtKB-KW"/>
</dbReference>
<dbReference type="SUPFAM" id="SSF51412">
    <property type="entry name" value="Inosine monophosphate dehydrogenase (IMPDH)"/>
    <property type="match status" value="1"/>
</dbReference>
<protein>
    <submittedName>
        <fullName evidence="5">2-nitropropane dioxygenase</fullName>
        <ecNumber evidence="5">1.13.12.16</ecNumber>
    </submittedName>
</protein>
<dbReference type="InterPro" id="IPR004136">
    <property type="entry name" value="NMO"/>
</dbReference>
<dbReference type="InterPro" id="IPR013785">
    <property type="entry name" value="Aldolase_TIM"/>
</dbReference>
<keyword evidence="5" id="KW-0223">Dioxygenase</keyword>
<dbReference type="EMBL" id="QGDH01000015">
    <property type="protein sequence ID" value="RAR15121.1"/>
    <property type="molecule type" value="Genomic_DNA"/>
</dbReference>
<evidence type="ECO:0000313" key="5">
    <source>
        <dbReference type="EMBL" id="RAR15121.1"/>
    </source>
</evidence>
<evidence type="ECO:0000256" key="3">
    <source>
        <dbReference type="ARBA" id="ARBA00023002"/>
    </source>
</evidence>
<name>A0A364NDG0_STELY</name>
<dbReference type="OrthoDB" id="2349068at2759"/>
<keyword evidence="3 5" id="KW-0560">Oxidoreductase</keyword>
<dbReference type="Proteomes" id="UP000249619">
    <property type="component" value="Unassembled WGS sequence"/>
</dbReference>
<keyword evidence="1" id="KW-0285">Flavoprotein</keyword>
<keyword evidence="2" id="KW-0288">FMN</keyword>
<proteinExistence type="predicted"/>
<dbReference type="Gene3D" id="3.20.20.70">
    <property type="entry name" value="Aldolase class I"/>
    <property type="match status" value="1"/>
</dbReference>
<evidence type="ECO:0000256" key="1">
    <source>
        <dbReference type="ARBA" id="ARBA00022630"/>
    </source>
</evidence>
<sequence length="643" mass="69505">MNAIRKAMASPRGRTNFRNVFPWVTSPLIVGAPMRVMSGPHLALAVSRAGGLGFIGPGAKPEDTASDLQVVRELLKEASNETFPDPFASGEKLPIGVGFQLWNGDLKSAADAVREHRPAAAWLFAPRGGQEELDEWTVRLREVCPGIHIWLQIGTLKESLAAAKSAHRPDTLVIQGAEAGGHGRATDGMGITTLFPEIADQVRDSGMALVAAGGIADGRGVAAALALGADGVAMGTRFLASTEARISKGYQNEVVRATDGAQCTTKTMLYNHLRGTMGWPEQFSPRGITNKSWHDHRAGIPFDELKKRHDEAAKSGDAGWGPEGRLATYAGAAQNMSVNTRAVGLLNDLQKLGDAGRDRVLSVLSQDDMKALVKVALCERDKVQGLVVPPTLPPVDVPDGPMHSFMPNYAIRAPNGESRVSTKSSKLVSILRYPKQPRAERAGAQDVQVFEEKTIEIERAKKSDGETTESASMPPAPPNGTHSLPKCPGKNGSPIPAMRGNPPRDLPMYLKIGAEKSIATYMDIEELPLRVQAELTRRWKNMWSQNESRAARYIACTTEPPEYATNTWCIRNMVVRDGYPAVAWYTLGGKHGQAADDMCVDAGSPCGCLFKIESTDKLVVCLVPLPKILRGDKAWNELGYWVV</sequence>
<evidence type="ECO:0000256" key="2">
    <source>
        <dbReference type="ARBA" id="ARBA00022643"/>
    </source>
</evidence>
<reference evidence="6" key="1">
    <citation type="submission" date="2018-05" db="EMBL/GenBank/DDBJ databases">
        <title>Draft genome sequence of Stemphylium lycopersici strain CIDEFI 213.</title>
        <authorList>
            <person name="Medina R."/>
            <person name="Franco M.E.E."/>
            <person name="Lucentini C.G."/>
            <person name="Saparrat M.C.N."/>
            <person name="Balatti P.A."/>
        </authorList>
    </citation>
    <scope>NUCLEOTIDE SEQUENCE [LARGE SCALE GENOMIC DNA]</scope>
    <source>
        <strain evidence="6">CIDEFI 213</strain>
    </source>
</reference>
<feature type="region of interest" description="Disordered" evidence="4">
    <location>
        <begin position="459"/>
        <end position="502"/>
    </location>
</feature>
<comment type="caution">
    <text evidence="5">The sequence shown here is derived from an EMBL/GenBank/DDBJ whole genome shotgun (WGS) entry which is preliminary data.</text>
</comment>
<accession>A0A364NDG0</accession>
<dbReference type="Pfam" id="PF03060">
    <property type="entry name" value="NMO"/>
    <property type="match status" value="1"/>
</dbReference>
<evidence type="ECO:0000313" key="6">
    <source>
        <dbReference type="Proteomes" id="UP000249619"/>
    </source>
</evidence>
<dbReference type="PANTHER" id="PTHR32332:SF34">
    <property type="entry name" value="2-NITROPROPANE DIOXYGENASE FAMILY, PUTATIVE-RELATED"/>
    <property type="match status" value="1"/>
</dbReference>
<dbReference type="GO" id="GO:0018580">
    <property type="term" value="F:nitronate monooxygenase activity"/>
    <property type="evidence" value="ECO:0007669"/>
    <property type="project" value="UniProtKB-EC"/>
</dbReference>
<organism evidence="5 6">
    <name type="scientific">Stemphylium lycopersici</name>
    <name type="common">Tomato gray leaf spot disease fungus</name>
    <name type="synonym">Thyrospora lycopersici</name>
    <dbReference type="NCBI Taxonomy" id="183478"/>
    <lineage>
        <taxon>Eukaryota</taxon>
        <taxon>Fungi</taxon>
        <taxon>Dikarya</taxon>
        <taxon>Ascomycota</taxon>
        <taxon>Pezizomycotina</taxon>
        <taxon>Dothideomycetes</taxon>
        <taxon>Pleosporomycetidae</taxon>
        <taxon>Pleosporales</taxon>
        <taxon>Pleosporineae</taxon>
        <taxon>Pleosporaceae</taxon>
        <taxon>Stemphylium</taxon>
    </lineage>
</organism>